<sequence length="299" mass="33093">MILILLCCAGYLLAAWLLLYVIRPAPGRHLGLLASLLFPPLGLVWALWQRLRYTPVTAVPWLAEHREAIFEPVANHSEVRRQARADAQAEALAPELAVPRPGGHQHVIVALNQHRLPHSGRLLAQALASPHTDTVHYAATTWLAQRQVLQAAVHDAAAAYTAGPAVRTGQVWLNAYAALLASDLLNTHEQTRLRQEEQAASAQVLQDFPQHAEFWLTAIHNALTQGDYPRADRLLTAAEQHGHRGGRFRFARLERAYRAQQWPAVHAQLARFTSRDQAALLPAEHTALAMIGGHPVEVH</sequence>
<organism evidence="2 3">
    <name type="scientific">Schleiferilactobacillus shenzhenensis LY-73</name>
    <dbReference type="NCBI Taxonomy" id="1231336"/>
    <lineage>
        <taxon>Bacteria</taxon>
        <taxon>Bacillati</taxon>
        <taxon>Bacillota</taxon>
        <taxon>Bacilli</taxon>
        <taxon>Lactobacillales</taxon>
        <taxon>Lactobacillaceae</taxon>
        <taxon>Schleiferilactobacillus</taxon>
    </lineage>
</organism>
<evidence type="ECO:0000256" key="1">
    <source>
        <dbReference type="SAM" id="Phobius"/>
    </source>
</evidence>
<proteinExistence type="predicted"/>
<keyword evidence="3" id="KW-1185">Reference proteome</keyword>
<dbReference type="RefSeq" id="WP_022528757.1">
    <property type="nucleotide sequence ID" value="NZ_KI271584.1"/>
</dbReference>
<evidence type="ECO:0000313" key="2">
    <source>
        <dbReference type="EMBL" id="ERL65814.1"/>
    </source>
</evidence>
<protein>
    <submittedName>
        <fullName evidence="2">Uncharacterized protein</fullName>
    </submittedName>
</protein>
<accession>U4TNP7</accession>
<reference evidence="3" key="1">
    <citation type="journal article" date="2013" name="Genome Announc.">
        <title>Whole-Genome Sequencing of Lactobacillus shenzhenensis Strain LY-73T.</title>
        <authorList>
            <person name="Lin Z."/>
            <person name="Liu Z."/>
            <person name="Yang R."/>
            <person name="Zou Y."/>
            <person name="Wan D."/>
            <person name="Chen J."/>
            <person name="Guo M."/>
            <person name="Zhao J."/>
            <person name="Fang C."/>
            <person name="Yang R."/>
            <person name="Liu F."/>
        </authorList>
    </citation>
    <scope>NUCLEOTIDE SEQUENCE [LARGE SCALE GENOMIC DNA]</scope>
    <source>
        <strain evidence="3">LY-73</strain>
    </source>
</reference>
<evidence type="ECO:0000313" key="3">
    <source>
        <dbReference type="Proteomes" id="UP000030647"/>
    </source>
</evidence>
<keyword evidence="1" id="KW-0472">Membrane</keyword>
<keyword evidence="1" id="KW-0812">Transmembrane</keyword>
<dbReference type="AlphaFoldDB" id="U4TNP7"/>
<keyword evidence="1" id="KW-1133">Transmembrane helix</keyword>
<name>U4TNP7_9LACO</name>
<dbReference type="EMBL" id="KI271584">
    <property type="protein sequence ID" value="ERL65814.1"/>
    <property type="molecule type" value="Genomic_DNA"/>
</dbReference>
<dbReference type="HOGENOM" id="CLU_929978_0_0_9"/>
<dbReference type="STRING" id="1231336.L248_1890"/>
<gene>
    <name evidence="2" type="ORF">L248_1890</name>
</gene>
<feature type="transmembrane region" description="Helical" evidence="1">
    <location>
        <begin position="30"/>
        <end position="48"/>
    </location>
</feature>
<dbReference type="Proteomes" id="UP000030647">
    <property type="component" value="Unassembled WGS sequence"/>
</dbReference>